<feature type="transmembrane region" description="Helical" evidence="1">
    <location>
        <begin position="6"/>
        <end position="27"/>
    </location>
</feature>
<evidence type="ECO:0000256" key="1">
    <source>
        <dbReference type="SAM" id="Phobius"/>
    </source>
</evidence>
<evidence type="ECO:0000313" key="2">
    <source>
        <dbReference type="EMBL" id="RKG28989.1"/>
    </source>
</evidence>
<protein>
    <submittedName>
        <fullName evidence="2">Holin</fullName>
    </submittedName>
</protein>
<keyword evidence="1" id="KW-0472">Membrane</keyword>
<name>A0A3A8E4A9_9GAMM</name>
<keyword evidence="3" id="KW-1185">Reference proteome</keyword>
<keyword evidence="1" id="KW-0812">Transmembrane</keyword>
<dbReference type="GO" id="GO:0044660">
    <property type="term" value="P:viral release via pore formation in host cell membrane"/>
    <property type="evidence" value="ECO:0007669"/>
    <property type="project" value="InterPro"/>
</dbReference>
<dbReference type="RefSeq" id="WP_120403950.1">
    <property type="nucleotide sequence ID" value="NZ_RAXV01000100.1"/>
</dbReference>
<dbReference type="InterPro" id="IPR007633">
    <property type="entry name" value="Phage_P2_Holin"/>
</dbReference>
<dbReference type="AlphaFoldDB" id="A0A3A8E4A9"/>
<proteinExistence type="predicted"/>
<keyword evidence="1" id="KW-1133">Transmembrane helix</keyword>
<dbReference type="SUPFAM" id="SSF82866">
    <property type="entry name" value="Multidrug efflux transporter AcrB transmembrane domain"/>
    <property type="match status" value="1"/>
</dbReference>
<dbReference type="Proteomes" id="UP000282388">
    <property type="component" value="Unassembled WGS sequence"/>
</dbReference>
<dbReference type="Pfam" id="PF04550">
    <property type="entry name" value="Phage_holin_3_2"/>
    <property type="match status" value="1"/>
</dbReference>
<evidence type="ECO:0000313" key="3">
    <source>
        <dbReference type="Proteomes" id="UP000282388"/>
    </source>
</evidence>
<accession>A0A3A8E4A9</accession>
<dbReference type="OrthoDB" id="8596216at2"/>
<feature type="transmembrane region" description="Helical" evidence="1">
    <location>
        <begin position="65"/>
        <end position="86"/>
    </location>
</feature>
<comment type="caution">
    <text evidence="2">The sequence shown here is derived from an EMBL/GenBank/DDBJ whole genome shotgun (WGS) entry which is preliminary data.</text>
</comment>
<sequence>MQEHESKLGMLATLIIIGAAIGFAKLLVSDEKITWRLAIGRTILGSATSTIAGAVVLQIPDIDPLALIAIAAALGILGSTFIESWLKRQASNWSIK</sequence>
<gene>
    <name evidence="2" type="ORF">D7V32_17050</name>
</gene>
<reference evidence="2 3" key="1">
    <citation type="submission" date="2018-09" db="EMBL/GenBank/DDBJ databases">
        <title>The draft genome of Acinetobacter spp. strains.</title>
        <authorList>
            <person name="Qin J."/>
            <person name="Feng Y."/>
            <person name="Zong Z."/>
        </authorList>
    </citation>
    <scope>NUCLEOTIDE SEQUENCE [LARGE SCALE GENOMIC DNA]</scope>
    <source>
        <strain evidence="2 3">WCHAc060012</strain>
    </source>
</reference>
<dbReference type="EMBL" id="RAXV01000100">
    <property type="protein sequence ID" value="RKG28989.1"/>
    <property type="molecule type" value="Genomic_DNA"/>
</dbReference>
<organism evidence="2 3">
    <name type="scientific">Acinetobacter tianfuensis</name>
    <dbReference type="NCBI Taxonomy" id="2419603"/>
    <lineage>
        <taxon>Bacteria</taxon>
        <taxon>Pseudomonadati</taxon>
        <taxon>Pseudomonadota</taxon>
        <taxon>Gammaproteobacteria</taxon>
        <taxon>Moraxellales</taxon>
        <taxon>Moraxellaceae</taxon>
        <taxon>Acinetobacter</taxon>
    </lineage>
</organism>
<feature type="transmembrane region" description="Helical" evidence="1">
    <location>
        <begin position="39"/>
        <end position="59"/>
    </location>
</feature>